<dbReference type="GO" id="GO:0003735">
    <property type="term" value="F:structural constituent of ribosome"/>
    <property type="evidence" value="ECO:0007669"/>
    <property type="project" value="InterPro"/>
</dbReference>
<dbReference type="SMART" id="SM01384">
    <property type="entry name" value="Ribosomal_L15e"/>
    <property type="match status" value="1"/>
</dbReference>
<proteinExistence type="inferred from homology"/>
<evidence type="ECO:0000313" key="6">
    <source>
        <dbReference type="Proteomes" id="UP000287651"/>
    </source>
</evidence>
<name>A0A427A8X3_ENSVE</name>
<dbReference type="EMBL" id="AMZH03003335">
    <property type="protein sequence ID" value="RRT72660.1"/>
    <property type="molecule type" value="Genomic_DNA"/>
</dbReference>
<sequence>MRSLTRPSCTLSIFFHSIQGILDLAFLKPRHPLATCLCFEEQLKDMKTFNCSLRNISYKIGKPIKGSFTTANMILEIIKDVEIAVAGRKGRTGTAAGDIAFPKGKENLASVLKRYKRRLSNKFPGAHEGTSSRKTPANSLYVSELWRKKQSDVMRFLQRVRCWEYRQLPSIVRVTRPTRPDKARRLGYKAKQVD</sequence>
<dbReference type="InterPro" id="IPR024794">
    <property type="entry name" value="Rbsml_eL15_core_dom_sf"/>
</dbReference>
<protein>
    <recommendedName>
        <fullName evidence="4">Ribosomal protein L15</fullName>
    </recommendedName>
</protein>
<dbReference type="InterPro" id="IPR012678">
    <property type="entry name" value="Ribosomal_uL23/eL15/eS24_sf"/>
</dbReference>
<evidence type="ECO:0000313" key="5">
    <source>
        <dbReference type="EMBL" id="RRT72660.1"/>
    </source>
</evidence>
<reference evidence="5 6" key="1">
    <citation type="journal article" date="2014" name="Agronomy (Basel)">
        <title>A Draft Genome Sequence for Ensete ventricosum, the Drought-Tolerant Tree Against Hunger.</title>
        <authorList>
            <person name="Harrison J."/>
            <person name="Moore K.A."/>
            <person name="Paszkiewicz K."/>
            <person name="Jones T."/>
            <person name="Grant M."/>
            <person name="Ambacheew D."/>
            <person name="Muzemil S."/>
            <person name="Studholme D.J."/>
        </authorList>
    </citation>
    <scope>NUCLEOTIDE SEQUENCE [LARGE SCALE GENOMIC DNA]</scope>
</reference>
<accession>A0A427A8X3</accession>
<dbReference type="PANTHER" id="PTHR11847:SF4">
    <property type="entry name" value="LARGE RIBOSOMAL SUBUNIT PROTEIN EL15"/>
    <property type="match status" value="1"/>
</dbReference>
<dbReference type="InterPro" id="IPR000439">
    <property type="entry name" value="Ribosomal_eL15"/>
</dbReference>
<dbReference type="Gene3D" id="3.40.1120.10">
    <property type="entry name" value="Ribosomal protein l15e"/>
    <property type="match status" value="1"/>
</dbReference>
<comment type="caution">
    <text evidence="5">The sequence shown here is derived from an EMBL/GenBank/DDBJ whole genome shotgun (WGS) entry which is preliminary data.</text>
</comment>
<keyword evidence="3 4" id="KW-0687">Ribonucleoprotein</keyword>
<dbReference type="GO" id="GO:0022625">
    <property type="term" value="C:cytosolic large ribosomal subunit"/>
    <property type="evidence" value="ECO:0007669"/>
    <property type="project" value="TreeGrafter"/>
</dbReference>
<dbReference type="GO" id="GO:0003723">
    <property type="term" value="F:RNA binding"/>
    <property type="evidence" value="ECO:0007669"/>
    <property type="project" value="TreeGrafter"/>
</dbReference>
<organism evidence="5 6">
    <name type="scientific">Ensete ventricosum</name>
    <name type="common">Abyssinian banana</name>
    <name type="synonym">Musa ensete</name>
    <dbReference type="NCBI Taxonomy" id="4639"/>
    <lineage>
        <taxon>Eukaryota</taxon>
        <taxon>Viridiplantae</taxon>
        <taxon>Streptophyta</taxon>
        <taxon>Embryophyta</taxon>
        <taxon>Tracheophyta</taxon>
        <taxon>Spermatophyta</taxon>
        <taxon>Magnoliopsida</taxon>
        <taxon>Liliopsida</taxon>
        <taxon>Zingiberales</taxon>
        <taxon>Musaceae</taxon>
        <taxon>Ensete</taxon>
    </lineage>
</organism>
<dbReference type="Proteomes" id="UP000287651">
    <property type="component" value="Unassembled WGS sequence"/>
</dbReference>
<evidence type="ECO:0000256" key="1">
    <source>
        <dbReference type="ARBA" id="ARBA00006857"/>
    </source>
</evidence>
<dbReference type="Pfam" id="PF00827">
    <property type="entry name" value="Ribosomal_L15e"/>
    <property type="match status" value="1"/>
</dbReference>
<dbReference type="PANTHER" id="PTHR11847">
    <property type="entry name" value="RIBOSOMAL PROTEIN L15"/>
    <property type="match status" value="1"/>
</dbReference>
<dbReference type="AlphaFoldDB" id="A0A427A8X3"/>
<evidence type="ECO:0000256" key="2">
    <source>
        <dbReference type="ARBA" id="ARBA00022980"/>
    </source>
</evidence>
<dbReference type="SUPFAM" id="SSF54189">
    <property type="entry name" value="Ribosomal proteins S24e, L23 and L15e"/>
    <property type="match status" value="1"/>
</dbReference>
<keyword evidence="2 4" id="KW-0689">Ribosomal protein</keyword>
<evidence type="ECO:0000256" key="3">
    <source>
        <dbReference type="ARBA" id="ARBA00023274"/>
    </source>
</evidence>
<gene>
    <name evidence="5" type="ORF">B296_00009444</name>
</gene>
<dbReference type="GO" id="GO:0002181">
    <property type="term" value="P:cytoplasmic translation"/>
    <property type="evidence" value="ECO:0007669"/>
    <property type="project" value="TreeGrafter"/>
</dbReference>
<evidence type="ECO:0000256" key="4">
    <source>
        <dbReference type="RuleBase" id="RU000663"/>
    </source>
</evidence>
<comment type="similarity">
    <text evidence="1 4">Belongs to the eukaryotic ribosomal protein eL15 family.</text>
</comment>